<protein>
    <recommendedName>
        <fullName evidence="6">Xylanolytic transcriptional activator regulatory domain-containing protein</fullName>
    </recommendedName>
</protein>
<dbReference type="CDD" id="cd12148">
    <property type="entry name" value="fungal_TF_MHR"/>
    <property type="match status" value="1"/>
</dbReference>
<evidence type="ECO:0000256" key="1">
    <source>
        <dbReference type="ARBA" id="ARBA00004123"/>
    </source>
</evidence>
<keyword evidence="2" id="KW-0479">Metal-binding</keyword>
<evidence type="ECO:0000313" key="7">
    <source>
        <dbReference type="EMBL" id="KAK8037941.1"/>
    </source>
</evidence>
<accession>A0ABR1SVR1</accession>
<keyword evidence="5" id="KW-0539">Nucleus</keyword>
<keyword evidence="3" id="KW-0805">Transcription regulation</keyword>
<feature type="domain" description="Xylanolytic transcriptional activator regulatory" evidence="6">
    <location>
        <begin position="76"/>
        <end position="183"/>
    </location>
</feature>
<evidence type="ECO:0000256" key="4">
    <source>
        <dbReference type="ARBA" id="ARBA00023163"/>
    </source>
</evidence>
<evidence type="ECO:0000313" key="8">
    <source>
        <dbReference type="Proteomes" id="UP001480595"/>
    </source>
</evidence>
<keyword evidence="8" id="KW-1185">Reference proteome</keyword>
<dbReference type="PANTHER" id="PTHR47338">
    <property type="entry name" value="ZN(II)2CYS6 TRANSCRIPTION FACTOR (EUROFUNG)-RELATED"/>
    <property type="match status" value="1"/>
</dbReference>
<dbReference type="EMBL" id="JAQQWL010000016">
    <property type="protein sequence ID" value="KAK8037941.1"/>
    <property type="molecule type" value="Genomic_DNA"/>
</dbReference>
<evidence type="ECO:0000256" key="5">
    <source>
        <dbReference type="ARBA" id="ARBA00023242"/>
    </source>
</evidence>
<evidence type="ECO:0000256" key="2">
    <source>
        <dbReference type="ARBA" id="ARBA00022723"/>
    </source>
</evidence>
<dbReference type="PANTHER" id="PTHR47338:SF5">
    <property type="entry name" value="ZN(II)2CYS6 TRANSCRIPTION FACTOR (EUROFUNG)"/>
    <property type="match status" value="1"/>
</dbReference>
<dbReference type="GeneID" id="92099180"/>
<dbReference type="InterPro" id="IPR050815">
    <property type="entry name" value="TF_fung"/>
</dbReference>
<dbReference type="Pfam" id="PF04082">
    <property type="entry name" value="Fungal_trans"/>
    <property type="match status" value="1"/>
</dbReference>
<keyword evidence="4" id="KW-0804">Transcription</keyword>
<evidence type="ECO:0000256" key="3">
    <source>
        <dbReference type="ARBA" id="ARBA00023015"/>
    </source>
</evidence>
<dbReference type="InterPro" id="IPR007219">
    <property type="entry name" value="XnlR_reg_dom"/>
</dbReference>
<name>A0ABR1SVR1_9PEZI</name>
<comment type="subcellular location">
    <subcellularLocation>
        <location evidence="1">Nucleus</location>
    </subcellularLocation>
</comment>
<dbReference type="Proteomes" id="UP001480595">
    <property type="component" value="Unassembled WGS sequence"/>
</dbReference>
<dbReference type="RefSeq" id="XP_066707793.1">
    <property type="nucleotide sequence ID" value="XM_066866117.1"/>
</dbReference>
<comment type="caution">
    <text evidence="7">The sequence shown here is derived from an EMBL/GenBank/DDBJ whole genome shotgun (WGS) entry which is preliminary data.</text>
</comment>
<evidence type="ECO:0000259" key="6">
    <source>
        <dbReference type="Pfam" id="PF04082"/>
    </source>
</evidence>
<organism evidence="7 8">
    <name type="scientific">Apiospora phragmitis</name>
    <dbReference type="NCBI Taxonomy" id="2905665"/>
    <lineage>
        <taxon>Eukaryota</taxon>
        <taxon>Fungi</taxon>
        <taxon>Dikarya</taxon>
        <taxon>Ascomycota</taxon>
        <taxon>Pezizomycotina</taxon>
        <taxon>Sordariomycetes</taxon>
        <taxon>Xylariomycetidae</taxon>
        <taxon>Amphisphaeriales</taxon>
        <taxon>Apiosporaceae</taxon>
        <taxon>Apiospora</taxon>
    </lineage>
</organism>
<proteinExistence type="predicted"/>
<reference evidence="7 8" key="1">
    <citation type="submission" date="2023-01" db="EMBL/GenBank/DDBJ databases">
        <title>Analysis of 21 Apiospora genomes using comparative genomics revels a genus with tremendous synthesis potential of carbohydrate active enzymes and secondary metabolites.</title>
        <authorList>
            <person name="Sorensen T."/>
        </authorList>
    </citation>
    <scope>NUCLEOTIDE SEQUENCE [LARGE SCALE GENOMIC DNA]</scope>
    <source>
        <strain evidence="7 8">CBS 135458</strain>
    </source>
</reference>
<gene>
    <name evidence="7" type="ORF">PG994_014708</name>
</gene>
<sequence length="417" mass="46427">MTMTTTITFEFPQVDEGALAQLDFSLDPFQETEMKELTDLQPQGMDTDGYFSTFPDWMQTKTPPFSVDDTVPSPMTFFAEFAPVMPIIAKSRFNEELLSRPNDIALKAVSCAIALLGASISETHRYLEKACYSQARHFVDLCETGDELSSFKTIRFLQALLLLIRYELSKGYCARAWLTFSRATGNNPAVYFSPSSGDLDAGFEPSRMPYVTGVTATGNDMSHQISSFCGVVIVLSLRWILQHVSDVSDATAQPTGFWDRHYRLVSMMDTYERLLRPLFSMRATYTETLAFNAHLNFCGTEIRLYEAAIDQGEQQGLSRLISAESAKNSMASALKVASTIRSTWSSQRPLCNNLSMSSAFVSWPLTMAIRALSRQAYSEQQGLQGNMIRMLHGTLEEADGPGGPWQKLVNGLPTPNN</sequence>